<feature type="domain" description="MaoC-like" evidence="1">
    <location>
        <begin position="55"/>
        <end position="138"/>
    </location>
</feature>
<gene>
    <name evidence="2" type="ORF">WJX72_010215</name>
</gene>
<dbReference type="CDD" id="cd03449">
    <property type="entry name" value="R_hydratase"/>
    <property type="match status" value="1"/>
</dbReference>
<evidence type="ECO:0000259" key="1">
    <source>
        <dbReference type="Pfam" id="PF01575"/>
    </source>
</evidence>
<dbReference type="GO" id="GO:0005739">
    <property type="term" value="C:mitochondrion"/>
    <property type="evidence" value="ECO:0007669"/>
    <property type="project" value="TreeGrafter"/>
</dbReference>
<dbReference type="Proteomes" id="UP001489004">
    <property type="component" value="Unassembled WGS sequence"/>
</dbReference>
<dbReference type="InterPro" id="IPR050965">
    <property type="entry name" value="UPF0336/Enoyl-CoA_hydratase"/>
</dbReference>
<dbReference type="GO" id="GO:0019171">
    <property type="term" value="F:(3R)-hydroxyacyl-[acyl-carrier-protein] dehydratase activity"/>
    <property type="evidence" value="ECO:0007669"/>
    <property type="project" value="TreeGrafter"/>
</dbReference>
<keyword evidence="3" id="KW-1185">Reference proteome</keyword>
<dbReference type="GO" id="GO:0006633">
    <property type="term" value="P:fatty acid biosynthetic process"/>
    <property type="evidence" value="ECO:0007669"/>
    <property type="project" value="TreeGrafter"/>
</dbReference>
<organism evidence="2 3">
    <name type="scientific">[Myrmecia] bisecta</name>
    <dbReference type="NCBI Taxonomy" id="41462"/>
    <lineage>
        <taxon>Eukaryota</taxon>
        <taxon>Viridiplantae</taxon>
        <taxon>Chlorophyta</taxon>
        <taxon>core chlorophytes</taxon>
        <taxon>Trebouxiophyceae</taxon>
        <taxon>Trebouxiales</taxon>
        <taxon>Trebouxiaceae</taxon>
        <taxon>Myrmecia</taxon>
    </lineage>
</organism>
<dbReference type="Pfam" id="PF01575">
    <property type="entry name" value="MaoC_dehydratas"/>
    <property type="match status" value="1"/>
</dbReference>
<dbReference type="PANTHER" id="PTHR43437:SF3">
    <property type="entry name" value="HYDROXYACYL-THIOESTER DEHYDRATASE TYPE 2, MITOCHONDRIAL"/>
    <property type="match status" value="1"/>
</dbReference>
<dbReference type="Gene3D" id="3.10.129.10">
    <property type="entry name" value="Hotdog Thioesterase"/>
    <property type="match status" value="1"/>
</dbReference>
<name>A0AAW1PI08_9CHLO</name>
<dbReference type="SUPFAM" id="SSF54637">
    <property type="entry name" value="Thioesterase/thiol ester dehydrase-isomerase"/>
    <property type="match status" value="1"/>
</dbReference>
<evidence type="ECO:0000313" key="3">
    <source>
        <dbReference type="Proteomes" id="UP001489004"/>
    </source>
</evidence>
<dbReference type="AlphaFoldDB" id="A0AAW1PI08"/>
<comment type="caution">
    <text evidence="2">The sequence shown here is derived from an EMBL/GenBank/DDBJ whole genome shotgun (WGS) entry which is preliminary data.</text>
</comment>
<reference evidence="2 3" key="1">
    <citation type="journal article" date="2024" name="Nat. Commun.">
        <title>Phylogenomics reveals the evolutionary origins of lichenization in chlorophyte algae.</title>
        <authorList>
            <person name="Puginier C."/>
            <person name="Libourel C."/>
            <person name="Otte J."/>
            <person name="Skaloud P."/>
            <person name="Haon M."/>
            <person name="Grisel S."/>
            <person name="Petersen M."/>
            <person name="Berrin J.G."/>
            <person name="Delaux P.M."/>
            <person name="Dal Grande F."/>
            <person name="Keller J."/>
        </authorList>
    </citation>
    <scope>NUCLEOTIDE SEQUENCE [LARGE SCALE GENOMIC DNA]</scope>
    <source>
        <strain evidence="2 3">SAG 2043</strain>
    </source>
</reference>
<dbReference type="EMBL" id="JALJOR010000012">
    <property type="protein sequence ID" value="KAK9807818.1"/>
    <property type="molecule type" value="Genomic_DNA"/>
</dbReference>
<accession>A0AAW1PI08</accession>
<sequence>MQPDLRSLLTPLLECQQLSAARDCHACCEARRPDILLEDGNPDKLEVGNTYVMRRLFTEADVHDFVHVSGDVNPIHMDPEAARAQGFEGVILPGLLCSSLFPAIIGTQFPGALYLSQELKFRRPALLGESLIARVIISKLSGSRVMFKTQCEPMHGRIGEGPVVDGTAVALIRDAQS</sequence>
<dbReference type="InterPro" id="IPR002539">
    <property type="entry name" value="MaoC-like_dom"/>
</dbReference>
<dbReference type="PANTHER" id="PTHR43437">
    <property type="entry name" value="HYDROXYACYL-THIOESTER DEHYDRATASE TYPE 2, MITOCHONDRIAL-RELATED"/>
    <property type="match status" value="1"/>
</dbReference>
<protein>
    <recommendedName>
        <fullName evidence="1">MaoC-like domain-containing protein</fullName>
    </recommendedName>
</protein>
<proteinExistence type="predicted"/>
<evidence type="ECO:0000313" key="2">
    <source>
        <dbReference type="EMBL" id="KAK9807818.1"/>
    </source>
</evidence>
<dbReference type="InterPro" id="IPR029069">
    <property type="entry name" value="HotDog_dom_sf"/>
</dbReference>